<gene>
    <name evidence="2" type="ORF">BC938DRAFT_482352</name>
</gene>
<keyword evidence="3" id="KW-1185">Reference proteome</keyword>
<feature type="compositionally biased region" description="Pro residues" evidence="1">
    <location>
        <begin position="219"/>
        <end position="244"/>
    </location>
</feature>
<evidence type="ECO:0000256" key="1">
    <source>
        <dbReference type="SAM" id="MobiDB-lite"/>
    </source>
</evidence>
<evidence type="ECO:0000313" key="2">
    <source>
        <dbReference type="EMBL" id="RUS28080.1"/>
    </source>
</evidence>
<comment type="caution">
    <text evidence="2">The sequence shown here is derived from an EMBL/GenBank/DDBJ whole genome shotgun (WGS) entry which is preliminary data.</text>
</comment>
<dbReference type="PROSITE" id="PS51257">
    <property type="entry name" value="PROKAR_LIPOPROTEIN"/>
    <property type="match status" value="1"/>
</dbReference>
<feature type="compositionally biased region" description="Low complexity" evidence="1">
    <location>
        <begin position="10"/>
        <end position="20"/>
    </location>
</feature>
<feature type="region of interest" description="Disordered" evidence="1">
    <location>
        <begin position="1"/>
        <end position="20"/>
    </location>
</feature>
<feature type="compositionally biased region" description="Pro residues" evidence="1">
    <location>
        <begin position="164"/>
        <end position="192"/>
    </location>
</feature>
<name>A0A433QE60_9FUNG</name>
<dbReference type="PRINTS" id="PR01217">
    <property type="entry name" value="PRICHEXTENSN"/>
</dbReference>
<evidence type="ECO:0000313" key="3">
    <source>
        <dbReference type="Proteomes" id="UP000274822"/>
    </source>
</evidence>
<organism evidence="2 3">
    <name type="scientific">Jimgerdemannia flammicorona</name>
    <dbReference type="NCBI Taxonomy" id="994334"/>
    <lineage>
        <taxon>Eukaryota</taxon>
        <taxon>Fungi</taxon>
        <taxon>Fungi incertae sedis</taxon>
        <taxon>Mucoromycota</taxon>
        <taxon>Mucoromycotina</taxon>
        <taxon>Endogonomycetes</taxon>
        <taxon>Endogonales</taxon>
        <taxon>Endogonaceae</taxon>
        <taxon>Jimgerdemannia</taxon>
    </lineage>
</organism>
<reference evidence="2 3" key="1">
    <citation type="journal article" date="2018" name="New Phytol.">
        <title>Phylogenomics of Endogonaceae and evolution of mycorrhizas within Mucoromycota.</title>
        <authorList>
            <person name="Chang Y."/>
            <person name="Desiro A."/>
            <person name="Na H."/>
            <person name="Sandor L."/>
            <person name="Lipzen A."/>
            <person name="Clum A."/>
            <person name="Barry K."/>
            <person name="Grigoriev I.V."/>
            <person name="Martin F.M."/>
            <person name="Stajich J.E."/>
            <person name="Smith M.E."/>
            <person name="Bonito G."/>
            <person name="Spatafora J.W."/>
        </authorList>
    </citation>
    <scope>NUCLEOTIDE SEQUENCE [LARGE SCALE GENOMIC DNA]</scope>
    <source>
        <strain evidence="2 3">AD002</strain>
    </source>
</reference>
<dbReference type="AlphaFoldDB" id="A0A433QE60"/>
<feature type="compositionally biased region" description="Polar residues" evidence="1">
    <location>
        <begin position="194"/>
        <end position="205"/>
    </location>
</feature>
<accession>A0A433QE60</accession>
<dbReference type="EMBL" id="RBNJ01007240">
    <property type="protein sequence ID" value="RUS28080.1"/>
    <property type="molecule type" value="Genomic_DNA"/>
</dbReference>
<feature type="region of interest" description="Disordered" evidence="1">
    <location>
        <begin position="136"/>
        <end position="244"/>
    </location>
</feature>
<sequence length="244" mass="25889">MRGSFLGLASSSSSSSSSCSTNGWNDILLRLPFLAAVDADAVAIGVAFLFPSFADAFPVSPYSSSSRLSAPPAPALVPFPPLQFLHAVRHSPYHPLPFLFHPLPPYLPSRLAQARYPRQSSPSPSALFPQLRSQIVRPNPALPPPSPSHSLSPSPSWSSSRSPPLHPPLLPPPSQQPPSPSPPSLAPHPFPNRPQGTTSKPQSSGRSALRRLPAHAASPPLPLYPSPFPCPSAPFPPRRPQAVA</sequence>
<proteinExistence type="predicted"/>
<feature type="compositionally biased region" description="Low complexity" evidence="1">
    <location>
        <begin position="148"/>
        <end position="163"/>
    </location>
</feature>
<dbReference type="Proteomes" id="UP000274822">
    <property type="component" value="Unassembled WGS sequence"/>
</dbReference>
<protein>
    <submittedName>
        <fullName evidence="2">Uncharacterized protein</fullName>
    </submittedName>
</protein>